<organism evidence="2">
    <name type="scientific">Fagus sylvatica</name>
    <name type="common">Beechnut</name>
    <dbReference type="NCBI Taxonomy" id="28930"/>
    <lineage>
        <taxon>Eukaryota</taxon>
        <taxon>Viridiplantae</taxon>
        <taxon>Streptophyta</taxon>
        <taxon>Embryophyta</taxon>
        <taxon>Tracheophyta</taxon>
        <taxon>Spermatophyta</taxon>
        <taxon>Magnoliopsida</taxon>
        <taxon>eudicotyledons</taxon>
        <taxon>Gunneridae</taxon>
        <taxon>Pentapetalae</taxon>
        <taxon>rosids</taxon>
        <taxon>fabids</taxon>
        <taxon>Fagales</taxon>
        <taxon>Fagaceae</taxon>
        <taxon>Fagus</taxon>
    </lineage>
</organism>
<sequence length="277" mass="30520">MVENDDDKTTSFFLDCNNLGAQFVHAVADDVTVADILEPIYVPDIVNSFFLMNGVLNYEGISKPLLAVQITELADGIFIGCTLNHCVVDGTSFWHFFNTWEKIAQLKAKANAEMGTNNVNISSLQAVLGHLWRSVIRSQRCSANKEIHYRVLVGMRQRVQPPLPDEYLGNAVLFGTVTTTAGNLLEHGLGWAAWQMNKVIASQTAEEEARRGFNVYGNDFGWGRPIAVRSGVGNKFDGKLTVFPGVEEGSMDFEACLSPETLQAMMDDAEFMEALAS</sequence>
<accession>A0A2N9HUP5</accession>
<reference evidence="2" key="1">
    <citation type="submission" date="2018-02" db="EMBL/GenBank/DDBJ databases">
        <authorList>
            <person name="Cohen D.B."/>
            <person name="Kent A.D."/>
        </authorList>
    </citation>
    <scope>NUCLEOTIDE SEQUENCE</scope>
</reference>
<keyword evidence="1" id="KW-0808">Transferase</keyword>
<gene>
    <name evidence="2" type="ORF">FSB_LOCUS43263</name>
</gene>
<proteinExistence type="predicted"/>
<evidence type="ECO:0008006" key="3">
    <source>
        <dbReference type="Google" id="ProtNLM"/>
    </source>
</evidence>
<evidence type="ECO:0000313" key="2">
    <source>
        <dbReference type="EMBL" id="SPD15381.1"/>
    </source>
</evidence>
<name>A0A2N9HUP5_FAGSY</name>
<protein>
    <recommendedName>
        <fullName evidence="3">Acetyltransferase</fullName>
    </recommendedName>
</protein>
<dbReference type="AlphaFoldDB" id="A0A2N9HUP5"/>
<evidence type="ECO:0000256" key="1">
    <source>
        <dbReference type="ARBA" id="ARBA00022679"/>
    </source>
</evidence>
<dbReference type="Gene3D" id="3.30.559.10">
    <property type="entry name" value="Chloramphenicol acetyltransferase-like domain"/>
    <property type="match status" value="1"/>
</dbReference>
<dbReference type="EMBL" id="OIVN01004090">
    <property type="protein sequence ID" value="SPD15381.1"/>
    <property type="molecule type" value="Genomic_DNA"/>
</dbReference>
<dbReference type="GO" id="GO:0016740">
    <property type="term" value="F:transferase activity"/>
    <property type="evidence" value="ECO:0007669"/>
    <property type="project" value="UniProtKB-KW"/>
</dbReference>
<dbReference type="Pfam" id="PF02458">
    <property type="entry name" value="Transferase"/>
    <property type="match status" value="2"/>
</dbReference>
<dbReference type="PANTHER" id="PTHR31896:SF39">
    <property type="entry name" value="PROTEIN ENHANCED PSEUDOMONAS SUSCEPTIBILITY 1-LIKE"/>
    <property type="match status" value="1"/>
</dbReference>
<dbReference type="InterPro" id="IPR023213">
    <property type="entry name" value="CAT-like_dom_sf"/>
</dbReference>
<dbReference type="PANTHER" id="PTHR31896">
    <property type="entry name" value="FAMILY REGULATORY PROTEIN, PUTATIVE (AFU_ORTHOLOGUE AFUA_3G14730)-RELATED"/>
    <property type="match status" value="1"/>
</dbReference>
<dbReference type="InterPro" id="IPR051283">
    <property type="entry name" value="Sec_Metabolite_Acyltrans"/>
</dbReference>